<dbReference type="GO" id="GO:0016197">
    <property type="term" value="P:endosomal transport"/>
    <property type="evidence" value="ECO:0007669"/>
    <property type="project" value="TreeGrafter"/>
</dbReference>
<evidence type="ECO:0000256" key="4">
    <source>
        <dbReference type="ARBA" id="ARBA00023136"/>
    </source>
</evidence>
<keyword evidence="4" id="KW-0472">Membrane</keyword>
<feature type="region of interest" description="Disordered" evidence="7">
    <location>
        <begin position="145"/>
        <end position="200"/>
    </location>
</feature>
<dbReference type="GO" id="GO:0030659">
    <property type="term" value="C:cytoplasmic vesicle membrane"/>
    <property type="evidence" value="ECO:0007669"/>
    <property type="project" value="UniProtKB-SubCell"/>
</dbReference>
<evidence type="ECO:0000259" key="9">
    <source>
        <dbReference type="PROSITE" id="PS50195"/>
    </source>
</evidence>
<dbReference type="Pfam" id="PF07653">
    <property type="entry name" value="SH3_2"/>
    <property type="match status" value="1"/>
</dbReference>
<dbReference type="KEGG" id="scac:106086699"/>
<keyword evidence="3 6" id="KW-0728">SH3 domain</keyword>
<feature type="domain" description="PX" evidence="9">
    <location>
        <begin position="254"/>
        <end position="364"/>
    </location>
</feature>
<comment type="similarity">
    <text evidence="2">Belongs to the sorting nexin family.</text>
</comment>
<dbReference type="GO" id="GO:0035091">
    <property type="term" value="F:phosphatidylinositol binding"/>
    <property type="evidence" value="ECO:0007669"/>
    <property type="project" value="InterPro"/>
</dbReference>
<dbReference type="SMART" id="SM00326">
    <property type="entry name" value="SH3"/>
    <property type="match status" value="1"/>
</dbReference>
<dbReference type="STRING" id="35570.A0A1I8P729"/>
<dbReference type="GO" id="GO:0097320">
    <property type="term" value="P:plasma membrane tubulation"/>
    <property type="evidence" value="ECO:0007669"/>
    <property type="project" value="TreeGrafter"/>
</dbReference>
<dbReference type="PROSITE" id="PS50002">
    <property type="entry name" value="SH3"/>
    <property type="match status" value="1"/>
</dbReference>
<feature type="compositionally biased region" description="Acidic residues" evidence="7">
    <location>
        <begin position="151"/>
        <end position="160"/>
    </location>
</feature>
<dbReference type="GO" id="GO:0006897">
    <property type="term" value="P:endocytosis"/>
    <property type="evidence" value="ECO:0007669"/>
    <property type="project" value="TreeGrafter"/>
</dbReference>
<evidence type="ECO:0008006" key="12">
    <source>
        <dbReference type="Google" id="ProtNLM"/>
    </source>
</evidence>
<dbReference type="InterPro" id="IPR001683">
    <property type="entry name" value="PX_dom"/>
</dbReference>
<evidence type="ECO:0000259" key="8">
    <source>
        <dbReference type="PROSITE" id="PS50002"/>
    </source>
</evidence>
<evidence type="ECO:0000256" key="7">
    <source>
        <dbReference type="SAM" id="MobiDB-lite"/>
    </source>
</evidence>
<dbReference type="PROSITE" id="PS50195">
    <property type="entry name" value="PX"/>
    <property type="match status" value="1"/>
</dbReference>
<dbReference type="InterPro" id="IPR036028">
    <property type="entry name" value="SH3-like_dom_sf"/>
</dbReference>
<organism evidence="10 11">
    <name type="scientific">Stomoxys calcitrans</name>
    <name type="common">Stable fly</name>
    <name type="synonym">Conops calcitrans</name>
    <dbReference type="NCBI Taxonomy" id="35570"/>
    <lineage>
        <taxon>Eukaryota</taxon>
        <taxon>Metazoa</taxon>
        <taxon>Ecdysozoa</taxon>
        <taxon>Arthropoda</taxon>
        <taxon>Hexapoda</taxon>
        <taxon>Insecta</taxon>
        <taxon>Pterygota</taxon>
        <taxon>Neoptera</taxon>
        <taxon>Endopterygota</taxon>
        <taxon>Diptera</taxon>
        <taxon>Brachycera</taxon>
        <taxon>Muscomorpha</taxon>
        <taxon>Muscoidea</taxon>
        <taxon>Muscidae</taxon>
        <taxon>Stomoxys</taxon>
    </lineage>
</organism>
<dbReference type="OrthoDB" id="10254720at2759"/>
<dbReference type="Pfam" id="PF00787">
    <property type="entry name" value="PX"/>
    <property type="match status" value="1"/>
</dbReference>
<keyword evidence="5" id="KW-0968">Cytoplasmic vesicle</keyword>
<dbReference type="SMART" id="SM00312">
    <property type="entry name" value="PX"/>
    <property type="match status" value="1"/>
</dbReference>
<dbReference type="Gene3D" id="3.30.1520.10">
    <property type="entry name" value="Phox-like domain"/>
    <property type="match status" value="1"/>
</dbReference>
<evidence type="ECO:0000256" key="2">
    <source>
        <dbReference type="ARBA" id="ARBA00010883"/>
    </source>
</evidence>
<dbReference type="Proteomes" id="UP000095300">
    <property type="component" value="Unassembled WGS sequence"/>
</dbReference>
<dbReference type="FunFam" id="3.30.1520.10:FF:000004">
    <property type="entry name" value="Sorting nexin"/>
    <property type="match status" value="1"/>
</dbReference>
<comment type="subcellular location">
    <subcellularLocation>
        <location evidence="1">Cytoplasmic vesicle membrane</location>
    </subcellularLocation>
</comment>
<dbReference type="SUPFAM" id="SSF50044">
    <property type="entry name" value="SH3-domain"/>
    <property type="match status" value="1"/>
</dbReference>
<dbReference type="EnsemblMetazoa" id="SCAU005385-RA">
    <property type="protein sequence ID" value="SCAU005385-PA"/>
    <property type="gene ID" value="SCAU005385"/>
</dbReference>
<dbReference type="PANTHER" id="PTHR45827">
    <property type="entry name" value="SORTING NEXIN"/>
    <property type="match status" value="1"/>
</dbReference>
<dbReference type="PANTHER" id="PTHR45827:SF1">
    <property type="entry name" value="SORTING NEXIN"/>
    <property type="match status" value="1"/>
</dbReference>
<evidence type="ECO:0000313" key="10">
    <source>
        <dbReference type="EnsemblMetazoa" id="SCAU005385-PA"/>
    </source>
</evidence>
<dbReference type="InterPro" id="IPR036871">
    <property type="entry name" value="PX_dom_sf"/>
</dbReference>
<dbReference type="PRINTS" id="PR00452">
    <property type="entry name" value="SH3DOMAIN"/>
</dbReference>
<dbReference type="GO" id="GO:0005886">
    <property type="term" value="C:plasma membrane"/>
    <property type="evidence" value="ECO:0007669"/>
    <property type="project" value="TreeGrafter"/>
</dbReference>
<evidence type="ECO:0000256" key="3">
    <source>
        <dbReference type="ARBA" id="ARBA00022443"/>
    </source>
</evidence>
<reference evidence="10" key="1">
    <citation type="submission" date="2020-05" db="UniProtKB">
        <authorList>
            <consortium name="EnsemblMetazoa"/>
        </authorList>
    </citation>
    <scope>IDENTIFICATION</scope>
    <source>
        <strain evidence="10">USDA</strain>
    </source>
</reference>
<evidence type="ECO:0000313" key="11">
    <source>
        <dbReference type="Proteomes" id="UP000095300"/>
    </source>
</evidence>
<dbReference type="VEuPathDB" id="VectorBase:SCAU005385"/>
<proteinExistence type="inferred from homology"/>
<dbReference type="InterPro" id="IPR001452">
    <property type="entry name" value="SH3_domain"/>
</dbReference>
<dbReference type="CDD" id="cd06862">
    <property type="entry name" value="PX_SNX9_18_like"/>
    <property type="match status" value="1"/>
</dbReference>
<protein>
    <recommendedName>
        <fullName evidence="12">Sorting nexin</fullName>
    </recommendedName>
</protein>
<dbReference type="InterPro" id="IPR027267">
    <property type="entry name" value="AH/BAR_dom_sf"/>
</dbReference>
<evidence type="ECO:0000256" key="1">
    <source>
        <dbReference type="ARBA" id="ARBA00004156"/>
    </source>
</evidence>
<evidence type="ECO:0000256" key="5">
    <source>
        <dbReference type="ARBA" id="ARBA00023329"/>
    </source>
</evidence>
<dbReference type="InterPro" id="IPR019497">
    <property type="entry name" value="Sorting_nexin_WASP-bd-dom"/>
</dbReference>
<dbReference type="Pfam" id="PF10456">
    <property type="entry name" value="BAR_3_WASP_bdg"/>
    <property type="match status" value="1"/>
</dbReference>
<dbReference type="AlphaFoldDB" id="A0A1I8P729"/>
<keyword evidence="11" id="KW-1185">Reference proteome</keyword>
<sequence>MSQYKKKLNLCLELYSEKKEVENQQFLIISLIKSKSRFLLHISLDKSKFNTEGIKRKKNTMNSYVRALYDFRGDPGQPELSIDAGEVLQITRTDVGEGWWEGQNSRGDVGRFPEAYVEVMSAADVKHTQSCGGETYSAPLDAVTKASSRWDDDDTEDDDIYTPIEQPDEVPKKSERRKPSLVGGDDILLPPTLPDMDDPAANAKLTRKTSMFGKRAEPFILGHGNKNQLLDNELIYIVPFAEQYFQWKSSDQFYSVVVASPKKETKFKGMKSFVAYQLTPSFNNVSVSRRFKHFVWLHQRLLEKFVLIPIPPLPDKQVSGRYEDQFVEHRRVQLQEFVDWICRHPVLSKCEVWFHFLTCTDDSVWKQGKRKAERDPYVGISYCWAISPPEKQLLASYVDSQIDNWSQFIQAMDGSVRNLLAISSDVSKRYQNQCRKEFQRVAFAIHQFSRSIAMDEERQPPPETDKSLAMCISSIGDTYAAIAKDFGEQPKLDWVPFADKLQIYRSVLNSFPDILTTHKGALQKRHECERLTAEQKMTPTQMIDVNRRTDVITYAVIAEMSHFRKQRETHFKDTLKTLIEEQMKFYNGLISKLQDAYAKFD</sequence>
<evidence type="ECO:0000256" key="6">
    <source>
        <dbReference type="PROSITE-ProRule" id="PRU00192"/>
    </source>
</evidence>
<feature type="domain" description="SH3" evidence="8">
    <location>
        <begin position="60"/>
        <end position="122"/>
    </location>
</feature>
<dbReference type="Gene3D" id="2.30.30.40">
    <property type="entry name" value="SH3 Domains"/>
    <property type="match status" value="1"/>
</dbReference>
<name>A0A1I8P729_STOCA</name>
<dbReference type="Gene3D" id="1.20.1270.60">
    <property type="entry name" value="Arfaptin homology (AH) domain/BAR domain"/>
    <property type="match status" value="1"/>
</dbReference>
<dbReference type="CDD" id="cd11763">
    <property type="entry name" value="SH3_SNX9_like"/>
    <property type="match status" value="1"/>
</dbReference>
<dbReference type="SUPFAM" id="SSF64268">
    <property type="entry name" value="PX domain"/>
    <property type="match status" value="1"/>
</dbReference>
<gene>
    <name evidence="10" type="primary">106086699</name>
</gene>
<accession>A0A1I8P729</accession>